<gene>
    <name evidence="12" type="ORF">RA11412_0874</name>
</gene>
<evidence type="ECO:0000256" key="9">
    <source>
        <dbReference type="SAM" id="Phobius"/>
    </source>
</evidence>
<feature type="chain" id="PRO_5038398241" evidence="10">
    <location>
        <begin position="17"/>
        <end position="327"/>
    </location>
</feature>
<feature type="transmembrane region" description="Helical" evidence="9">
    <location>
        <begin position="219"/>
        <end position="243"/>
    </location>
</feature>
<organism evidence="12 13">
    <name type="scientific">Rothia aeria</name>
    <dbReference type="NCBI Taxonomy" id="172042"/>
    <lineage>
        <taxon>Bacteria</taxon>
        <taxon>Bacillati</taxon>
        <taxon>Actinomycetota</taxon>
        <taxon>Actinomycetes</taxon>
        <taxon>Micrococcales</taxon>
        <taxon>Micrococcaceae</taxon>
        <taxon>Rothia</taxon>
    </lineage>
</organism>
<evidence type="ECO:0000256" key="4">
    <source>
        <dbReference type="ARBA" id="ARBA00022449"/>
    </source>
</evidence>
<evidence type="ECO:0000256" key="7">
    <source>
        <dbReference type="ARBA" id="ARBA00023065"/>
    </source>
</evidence>
<comment type="similarity">
    <text evidence="2">Belongs to the monovalent cation:proton antiporter 2 (CPA2) transporter (TC 2.A.37) family.</text>
</comment>
<feature type="signal peptide" evidence="10">
    <location>
        <begin position="1"/>
        <end position="16"/>
    </location>
</feature>
<dbReference type="GO" id="GO:0015297">
    <property type="term" value="F:antiporter activity"/>
    <property type="evidence" value="ECO:0007669"/>
    <property type="project" value="UniProtKB-KW"/>
</dbReference>
<feature type="transmembrane region" description="Helical" evidence="9">
    <location>
        <begin position="290"/>
        <end position="309"/>
    </location>
</feature>
<dbReference type="GO" id="GO:1902600">
    <property type="term" value="P:proton transmembrane transport"/>
    <property type="evidence" value="ECO:0007669"/>
    <property type="project" value="InterPro"/>
</dbReference>
<keyword evidence="13" id="KW-1185">Reference proteome</keyword>
<protein>
    <submittedName>
        <fullName evidence="12">Na+/H+ antiporter</fullName>
    </submittedName>
</protein>
<accession>A0A2Z5QXV3</accession>
<keyword evidence="6 9" id="KW-1133">Transmembrane helix</keyword>
<feature type="transmembrane region" description="Helical" evidence="9">
    <location>
        <begin position="160"/>
        <end position="180"/>
    </location>
</feature>
<keyword evidence="8 9" id="KW-0472">Membrane</keyword>
<dbReference type="EMBL" id="AP017895">
    <property type="protein sequence ID" value="BAV87173.1"/>
    <property type="molecule type" value="Genomic_DNA"/>
</dbReference>
<evidence type="ECO:0000256" key="5">
    <source>
        <dbReference type="ARBA" id="ARBA00022692"/>
    </source>
</evidence>
<dbReference type="InterPro" id="IPR038770">
    <property type="entry name" value="Na+/solute_symporter_sf"/>
</dbReference>
<evidence type="ECO:0000256" key="6">
    <source>
        <dbReference type="ARBA" id="ARBA00022989"/>
    </source>
</evidence>
<dbReference type="Proteomes" id="UP000250241">
    <property type="component" value="Chromosome"/>
</dbReference>
<keyword evidence="4" id="KW-0050">Antiport</keyword>
<evidence type="ECO:0000256" key="3">
    <source>
        <dbReference type="ARBA" id="ARBA00022448"/>
    </source>
</evidence>
<dbReference type="PANTHER" id="PTHR43562:SF1">
    <property type="entry name" value="NA(+)_H(+) ANTIPORTER YJBQ-RELATED"/>
    <property type="match status" value="1"/>
</dbReference>
<keyword evidence="5 9" id="KW-0812">Transmembrane</keyword>
<feature type="transmembrane region" description="Helical" evidence="9">
    <location>
        <begin position="103"/>
        <end position="122"/>
    </location>
</feature>
<name>A0A2Z5QXV3_9MICC</name>
<evidence type="ECO:0000313" key="13">
    <source>
        <dbReference type="Proteomes" id="UP000250241"/>
    </source>
</evidence>
<dbReference type="Gene3D" id="1.20.1530.20">
    <property type="match status" value="1"/>
</dbReference>
<keyword evidence="3" id="KW-0813">Transport</keyword>
<feature type="transmembrane region" description="Helical" evidence="9">
    <location>
        <begin position="134"/>
        <end position="154"/>
    </location>
</feature>
<evidence type="ECO:0000313" key="12">
    <source>
        <dbReference type="EMBL" id="BAV87173.1"/>
    </source>
</evidence>
<feature type="transmembrane region" description="Helical" evidence="9">
    <location>
        <begin position="48"/>
        <end position="69"/>
    </location>
</feature>
<reference evidence="12 13" key="1">
    <citation type="submission" date="2016-10" db="EMBL/GenBank/DDBJ databases">
        <title>Genome sequence of Rothia aeria strain JCM11412.</title>
        <authorList>
            <person name="Nambu T."/>
        </authorList>
    </citation>
    <scope>NUCLEOTIDE SEQUENCE [LARGE SCALE GENOMIC DNA]</scope>
    <source>
        <strain evidence="12 13">JCM 11412</strain>
    </source>
</reference>
<feature type="transmembrane region" description="Helical" evidence="9">
    <location>
        <begin position="192"/>
        <end position="213"/>
    </location>
</feature>
<dbReference type="Pfam" id="PF00999">
    <property type="entry name" value="Na_H_Exchanger"/>
    <property type="match status" value="1"/>
</dbReference>
<evidence type="ECO:0000256" key="8">
    <source>
        <dbReference type="ARBA" id="ARBA00023136"/>
    </source>
</evidence>
<feature type="transmembrane region" description="Helical" evidence="9">
    <location>
        <begin position="76"/>
        <end position="97"/>
    </location>
</feature>
<sequence length="327" mass="33683">MLFGVTGLLGSVGSLAAGVAAHGVTGASQVLVASGAAAESTSVEGTAQYVSIFWVSLVALVSPVISRLIGKRIPDVVFLLIFGMLIGPNVLGLASGSDGGIPLLKELGLGMLFLIAGFEIDVKSLRGRQGRSAITTWCVCFGLGVLGAALITGFTKGFNTYIAVGIALSSTALGTLLPMLKSHGAAGTRVGNAVLVHGAVGELFPIFAMSLLLSSHSPGLAILILLGFMAVAVVTAIVPHRLFEKVPGLRQIMAAEANTTSQTILRLAMFLLATLIMFAALFGLDAVLGAFAAGIILRSLTPVGALHLMTRRLETVGFSFLIPLFLW</sequence>
<dbReference type="GO" id="GO:0016020">
    <property type="term" value="C:membrane"/>
    <property type="evidence" value="ECO:0007669"/>
    <property type="project" value="UniProtKB-SubCell"/>
</dbReference>
<evidence type="ECO:0000259" key="11">
    <source>
        <dbReference type="Pfam" id="PF00999"/>
    </source>
</evidence>
<evidence type="ECO:0000256" key="1">
    <source>
        <dbReference type="ARBA" id="ARBA00004141"/>
    </source>
</evidence>
<proteinExistence type="inferred from homology"/>
<keyword evidence="7" id="KW-0406">Ion transport</keyword>
<evidence type="ECO:0000256" key="2">
    <source>
        <dbReference type="ARBA" id="ARBA00005551"/>
    </source>
</evidence>
<dbReference type="AlphaFoldDB" id="A0A2Z5QXV3"/>
<dbReference type="PANTHER" id="PTHR43562">
    <property type="entry name" value="NAPA-TYPE SODIUM/HYDROGEN ANTIPORTER"/>
    <property type="match status" value="1"/>
</dbReference>
<keyword evidence="10" id="KW-0732">Signal</keyword>
<dbReference type="InterPro" id="IPR006153">
    <property type="entry name" value="Cation/H_exchanger_TM"/>
</dbReference>
<evidence type="ECO:0000256" key="10">
    <source>
        <dbReference type="SAM" id="SignalP"/>
    </source>
</evidence>
<dbReference type="KEGG" id="raj:RA11412_0874"/>
<feature type="transmembrane region" description="Helical" evidence="9">
    <location>
        <begin position="264"/>
        <end position="284"/>
    </location>
</feature>
<comment type="subcellular location">
    <subcellularLocation>
        <location evidence="1">Membrane</location>
        <topology evidence="1">Multi-pass membrane protein</topology>
    </subcellularLocation>
</comment>
<feature type="domain" description="Cation/H+ exchanger transmembrane" evidence="11">
    <location>
        <begin position="57"/>
        <end position="325"/>
    </location>
</feature>